<evidence type="ECO:0000256" key="2">
    <source>
        <dbReference type="SAM" id="Phobius"/>
    </source>
</evidence>
<evidence type="ECO:0000259" key="3">
    <source>
        <dbReference type="Pfam" id="PF04195"/>
    </source>
</evidence>
<dbReference type="HOGENOM" id="CLU_1071075_0_0_1"/>
<dbReference type="EnsemblPlants" id="OB11G15670.1">
    <property type="protein sequence ID" value="OB11G15670.1"/>
    <property type="gene ID" value="OB11G15670"/>
</dbReference>
<organism evidence="4">
    <name type="scientific">Oryza brachyantha</name>
    <name type="common">malo sina</name>
    <dbReference type="NCBI Taxonomy" id="4533"/>
    <lineage>
        <taxon>Eukaryota</taxon>
        <taxon>Viridiplantae</taxon>
        <taxon>Streptophyta</taxon>
        <taxon>Embryophyta</taxon>
        <taxon>Tracheophyta</taxon>
        <taxon>Spermatophyta</taxon>
        <taxon>Magnoliopsida</taxon>
        <taxon>Liliopsida</taxon>
        <taxon>Poales</taxon>
        <taxon>Poaceae</taxon>
        <taxon>BOP clade</taxon>
        <taxon>Oryzoideae</taxon>
        <taxon>Oryzeae</taxon>
        <taxon>Oryzinae</taxon>
        <taxon>Oryza</taxon>
    </lineage>
</organism>
<feature type="domain" description="Transposase (putative) gypsy type" evidence="3">
    <location>
        <begin position="60"/>
        <end position="128"/>
    </location>
</feature>
<dbReference type="Proteomes" id="UP000006038">
    <property type="component" value="Chromosome 11"/>
</dbReference>
<name>J3N6Y1_ORYBR</name>
<dbReference type="Gramene" id="OB11G15670.1">
    <property type="protein sequence ID" value="OB11G15670.1"/>
    <property type="gene ID" value="OB11G15670"/>
</dbReference>
<evidence type="ECO:0000313" key="4">
    <source>
        <dbReference type="EnsemblPlants" id="OB11G15670.1"/>
    </source>
</evidence>
<evidence type="ECO:0000256" key="1">
    <source>
        <dbReference type="SAM" id="MobiDB-lite"/>
    </source>
</evidence>
<reference evidence="4" key="2">
    <citation type="submission" date="2013-04" db="UniProtKB">
        <authorList>
            <consortium name="EnsemblPlants"/>
        </authorList>
    </citation>
    <scope>IDENTIFICATION</scope>
</reference>
<accession>J3N6Y1</accession>
<reference evidence="4" key="1">
    <citation type="journal article" date="2013" name="Nat. Commun.">
        <title>Whole-genome sequencing of Oryza brachyantha reveals mechanisms underlying Oryza genome evolution.</title>
        <authorList>
            <person name="Chen J."/>
            <person name="Huang Q."/>
            <person name="Gao D."/>
            <person name="Wang J."/>
            <person name="Lang Y."/>
            <person name="Liu T."/>
            <person name="Li B."/>
            <person name="Bai Z."/>
            <person name="Luis Goicoechea J."/>
            <person name="Liang C."/>
            <person name="Chen C."/>
            <person name="Zhang W."/>
            <person name="Sun S."/>
            <person name="Liao Y."/>
            <person name="Zhang X."/>
            <person name="Yang L."/>
            <person name="Song C."/>
            <person name="Wang M."/>
            <person name="Shi J."/>
            <person name="Liu G."/>
            <person name="Liu J."/>
            <person name="Zhou H."/>
            <person name="Zhou W."/>
            <person name="Yu Q."/>
            <person name="An N."/>
            <person name="Chen Y."/>
            <person name="Cai Q."/>
            <person name="Wang B."/>
            <person name="Liu B."/>
            <person name="Min J."/>
            <person name="Huang Y."/>
            <person name="Wu H."/>
            <person name="Li Z."/>
            <person name="Zhang Y."/>
            <person name="Yin Y."/>
            <person name="Song W."/>
            <person name="Jiang J."/>
            <person name="Jackson S.A."/>
            <person name="Wing R.A."/>
            <person name="Wang J."/>
            <person name="Chen M."/>
        </authorList>
    </citation>
    <scope>NUCLEOTIDE SEQUENCE [LARGE SCALE GENOMIC DNA]</scope>
    <source>
        <strain evidence="4">cv. IRGC 101232</strain>
    </source>
</reference>
<keyword evidence="2" id="KW-1133">Transmembrane helix</keyword>
<keyword evidence="2" id="KW-0812">Transmembrane</keyword>
<dbReference type="InterPro" id="IPR007321">
    <property type="entry name" value="Transposase_28"/>
</dbReference>
<proteinExistence type="predicted"/>
<keyword evidence="5" id="KW-1185">Reference proteome</keyword>
<dbReference type="AlphaFoldDB" id="J3N6Y1"/>
<dbReference type="Pfam" id="PF04195">
    <property type="entry name" value="Transposase_28"/>
    <property type="match status" value="1"/>
</dbReference>
<feature type="region of interest" description="Disordered" evidence="1">
    <location>
        <begin position="203"/>
        <end position="260"/>
    </location>
</feature>
<protein>
    <recommendedName>
        <fullName evidence="3">Transposase (putative) gypsy type domain-containing protein</fullName>
    </recommendedName>
</protein>
<feature type="transmembrane region" description="Helical" evidence="2">
    <location>
        <begin position="96"/>
        <end position="117"/>
    </location>
</feature>
<evidence type="ECO:0000313" key="5">
    <source>
        <dbReference type="Proteomes" id="UP000006038"/>
    </source>
</evidence>
<dbReference type="eggNOG" id="ENOG502R4UP">
    <property type="taxonomic scope" value="Eukaryota"/>
</dbReference>
<dbReference type="PANTHER" id="PTHR33026:SF7">
    <property type="entry name" value="OS03G0100275 PROTEIN"/>
    <property type="match status" value="1"/>
</dbReference>
<sequence length="260" mass="29017">MAASNDSAKELPLASWQTSNTRDKELKNMVNAKLLLDQPLTCWRSAASEPLPTPNSNEIIVFASFFERGFSLPVSSFSHSLLDFYKLELNHLNPNFILQIYVFVYICESFLGIPPYFNLFHHLFMVRPQPSRLEPSIVRGGCRYSATQGMQEGVVHPSYMFLTEYVHAECSCLIHLHGFHVAKPSSDEPIAKRHASNPDIEPEATEFLEDTRVPSPPSSDMGLTRSIPRASAVQLLTSSEPNEPPTGGGADRTPQVISWI</sequence>
<keyword evidence="2" id="KW-0472">Membrane</keyword>
<dbReference type="PANTHER" id="PTHR33026">
    <property type="entry name" value="OS06G0360600 PROTEIN"/>
    <property type="match status" value="1"/>
</dbReference>